<gene>
    <name evidence="1" type="ORF">LEA_18737</name>
</gene>
<organism evidence="1">
    <name type="scientific">human gut metagenome</name>
    <dbReference type="NCBI Taxonomy" id="408170"/>
    <lineage>
        <taxon>unclassified sequences</taxon>
        <taxon>metagenomes</taxon>
        <taxon>organismal metagenomes</taxon>
    </lineage>
</organism>
<name>K1S4T1_9ZZZZ</name>
<accession>K1S4T1</accession>
<sequence length="43" mass="4920">PWTYGKLFTSPVTLPLTFNGIDFRYTIVLPSGRSSAVYKLQRK</sequence>
<reference evidence="1" key="1">
    <citation type="journal article" date="2013" name="Environ. Microbiol.">
        <title>Microbiota from the distal guts of lean and obese adolescents exhibit partial functional redundancy besides clear differences in community structure.</title>
        <authorList>
            <person name="Ferrer M."/>
            <person name="Ruiz A."/>
            <person name="Lanza F."/>
            <person name="Haange S.B."/>
            <person name="Oberbach A."/>
            <person name="Till H."/>
            <person name="Bargiela R."/>
            <person name="Campoy C."/>
            <person name="Segura M.T."/>
            <person name="Richter M."/>
            <person name="von Bergen M."/>
            <person name="Seifert J."/>
            <person name="Suarez A."/>
        </authorList>
    </citation>
    <scope>NUCLEOTIDE SEQUENCE</scope>
</reference>
<dbReference type="EMBL" id="AJWY01012864">
    <property type="protein sequence ID" value="EKC48750.1"/>
    <property type="molecule type" value="Genomic_DNA"/>
</dbReference>
<feature type="non-terminal residue" evidence="1">
    <location>
        <position position="1"/>
    </location>
</feature>
<comment type="caution">
    <text evidence="1">The sequence shown here is derived from an EMBL/GenBank/DDBJ whole genome shotgun (WGS) entry which is preliminary data.</text>
</comment>
<evidence type="ECO:0000313" key="1">
    <source>
        <dbReference type="EMBL" id="EKC48750.1"/>
    </source>
</evidence>
<proteinExistence type="predicted"/>
<protein>
    <submittedName>
        <fullName evidence="1">Uncharacterized protein</fullName>
    </submittedName>
</protein>
<dbReference type="AlphaFoldDB" id="K1S4T1"/>